<protein>
    <submittedName>
        <fullName evidence="1">Uncharacterized protein</fullName>
    </submittedName>
</protein>
<dbReference type="EMBL" id="JAUHHV010000004">
    <property type="protein sequence ID" value="KAK1427390.1"/>
    <property type="molecule type" value="Genomic_DNA"/>
</dbReference>
<gene>
    <name evidence="1" type="ORF">QVD17_16073</name>
</gene>
<accession>A0AAD8KX59</accession>
<sequence length="95" mass="10594">MLHNHPTQSTVPPHHPPPSLEFQTLVQLSFPSSPSSYDANCAPVPPLDAVLSSVQSWRIYFYLLSVELSMFCENESDNGCRILLEEVHTTPLMVA</sequence>
<dbReference type="Proteomes" id="UP001229421">
    <property type="component" value="Unassembled WGS sequence"/>
</dbReference>
<reference evidence="1" key="1">
    <citation type="journal article" date="2023" name="bioRxiv">
        <title>Improved chromosome-level genome assembly for marigold (Tagetes erecta).</title>
        <authorList>
            <person name="Jiang F."/>
            <person name="Yuan L."/>
            <person name="Wang S."/>
            <person name="Wang H."/>
            <person name="Xu D."/>
            <person name="Wang A."/>
            <person name="Fan W."/>
        </authorList>
    </citation>
    <scope>NUCLEOTIDE SEQUENCE</scope>
    <source>
        <strain evidence="1">WSJ</strain>
        <tissue evidence="1">Leaf</tissue>
    </source>
</reference>
<evidence type="ECO:0000313" key="2">
    <source>
        <dbReference type="Proteomes" id="UP001229421"/>
    </source>
</evidence>
<name>A0AAD8KX59_TARER</name>
<comment type="caution">
    <text evidence="1">The sequence shown here is derived from an EMBL/GenBank/DDBJ whole genome shotgun (WGS) entry which is preliminary data.</text>
</comment>
<evidence type="ECO:0000313" key="1">
    <source>
        <dbReference type="EMBL" id="KAK1427390.1"/>
    </source>
</evidence>
<dbReference type="AlphaFoldDB" id="A0AAD8KX59"/>
<proteinExistence type="predicted"/>
<organism evidence="1 2">
    <name type="scientific">Tagetes erecta</name>
    <name type="common">African marigold</name>
    <dbReference type="NCBI Taxonomy" id="13708"/>
    <lineage>
        <taxon>Eukaryota</taxon>
        <taxon>Viridiplantae</taxon>
        <taxon>Streptophyta</taxon>
        <taxon>Embryophyta</taxon>
        <taxon>Tracheophyta</taxon>
        <taxon>Spermatophyta</taxon>
        <taxon>Magnoliopsida</taxon>
        <taxon>eudicotyledons</taxon>
        <taxon>Gunneridae</taxon>
        <taxon>Pentapetalae</taxon>
        <taxon>asterids</taxon>
        <taxon>campanulids</taxon>
        <taxon>Asterales</taxon>
        <taxon>Asteraceae</taxon>
        <taxon>Asteroideae</taxon>
        <taxon>Heliantheae alliance</taxon>
        <taxon>Tageteae</taxon>
        <taxon>Tagetes</taxon>
    </lineage>
</organism>
<keyword evidence="2" id="KW-1185">Reference proteome</keyword>